<organism evidence="5 6">
    <name type="scientific">Rheinheimera mesophila</name>
    <dbReference type="NCBI Taxonomy" id="1547515"/>
    <lineage>
        <taxon>Bacteria</taxon>
        <taxon>Pseudomonadati</taxon>
        <taxon>Pseudomonadota</taxon>
        <taxon>Gammaproteobacteria</taxon>
        <taxon>Chromatiales</taxon>
        <taxon>Chromatiaceae</taxon>
        <taxon>Rheinheimera</taxon>
    </lineage>
</organism>
<keyword evidence="6" id="KW-1185">Reference proteome</keyword>
<gene>
    <name evidence="5" type="ORF">EIK76_17490</name>
</gene>
<dbReference type="EMBL" id="RRCF01000012">
    <property type="protein sequence ID" value="RRJ18238.1"/>
    <property type="molecule type" value="Genomic_DNA"/>
</dbReference>
<dbReference type="InterPro" id="IPR028082">
    <property type="entry name" value="Peripla_BP_I"/>
</dbReference>
<reference evidence="5 6" key="1">
    <citation type="submission" date="2018-11" db="EMBL/GenBank/DDBJ databases">
        <title>Draft genome analysis of Rheinheimera mesophila isolated from an industrial waste site.</title>
        <authorList>
            <person name="Yu Q."/>
            <person name="Qi Y."/>
            <person name="Zhang H."/>
            <person name="Lu Y."/>
            <person name="Pu J."/>
        </authorList>
    </citation>
    <scope>NUCLEOTIDE SEQUENCE [LARGE SCALE GENOMIC DNA]</scope>
    <source>
        <strain evidence="5 6">IITR13</strain>
    </source>
</reference>
<feature type="domain" description="Leucine-binding protein" evidence="4">
    <location>
        <begin position="27"/>
        <end position="365"/>
    </location>
</feature>
<name>A0A3P3QB10_9GAMM</name>
<dbReference type="SUPFAM" id="SSF53822">
    <property type="entry name" value="Periplasmic binding protein-like I"/>
    <property type="match status" value="1"/>
</dbReference>
<sequence>MPRLSMSSIRSMLLLVCVSTASAQAETIQLGMSVPLTGNASGIGQSYKNGVELAINQLNKEGGVQGSKVQLLVKDDQYEPELTVRNTRQFILENNVLALFAYVGTPTSSAILPLLQHYQIPFIAPFSGASLLRQPEYSFIYHLRAGYDEETQSQVEYLLHDSETQVGLLLQADEFGASVEQGYLKALQLKGITPIVTARFQRNSTAIEAGVSALIKAGAELVFMVGTYKPLAEAISFGRSKGYRPQYATVSFAGLQQLSALLHKDDKVMATMVVPKPTDTKWLLVREYQRLMIQQATDPLSDVGLEGFTAGTLVAQALKLCTLPLKRQCLLQKLREQSSVFDFPLLFDPNKQQASQQVFRVRVTDRGVEDVM</sequence>
<dbReference type="Gene3D" id="3.40.50.2300">
    <property type="match status" value="2"/>
</dbReference>
<comment type="similarity">
    <text evidence="1">Belongs to the leucine-binding protein family.</text>
</comment>
<feature type="signal peptide" evidence="3">
    <location>
        <begin position="1"/>
        <end position="25"/>
    </location>
</feature>
<evidence type="ECO:0000259" key="4">
    <source>
        <dbReference type="Pfam" id="PF13458"/>
    </source>
</evidence>
<protein>
    <submittedName>
        <fullName evidence="5">ABC transporter substrate-binding protein</fullName>
    </submittedName>
</protein>
<evidence type="ECO:0000256" key="3">
    <source>
        <dbReference type="SAM" id="SignalP"/>
    </source>
</evidence>
<dbReference type="PANTHER" id="PTHR47235">
    <property type="entry name" value="BLR6548 PROTEIN"/>
    <property type="match status" value="1"/>
</dbReference>
<evidence type="ECO:0000256" key="1">
    <source>
        <dbReference type="ARBA" id="ARBA00010062"/>
    </source>
</evidence>
<dbReference type="Pfam" id="PF13458">
    <property type="entry name" value="Peripla_BP_6"/>
    <property type="match status" value="1"/>
</dbReference>
<proteinExistence type="inferred from homology"/>
<evidence type="ECO:0000256" key="2">
    <source>
        <dbReference type="ARBA" id="ARBA00022729"/>
    </source>
</evidence>
<evidence type="ECO:0000313" key="6">
    <source>
        <dbReference type="Proteomes" id="UP000276260"/>
    </source>
</evidence>
<dbReference type="CDD" id="cd19978">
    <property type="entry name" value="PBP1_ABC_ligand_binding-like"/>
    <property type="match status" value="1"/>
</dbReference>
<accession>A0A3P3QB10</accession>
<dbReference type="Proteomes" id="UP000276260">
    <property type="component" value="Unassembled WGS sequence"/>
</dbReference>
<dbReference type="InterPro" id="IPR028081">
    <property type="entry name" value="Leu-bd"/>
</dbReference>
<dbReference type="AlphaFoldDB" id="A0A3P3QB10"/>
<keyword evidence="2 3" id="KW-0732">Signal</keyword>
<dbReference type="OrthoDB" id="9147078at2"/>
<evidence type="ECO:0000313" key="5">
    <source>
        <dbReference type="EMBL" id="RRJ18238.1"/>
    </source>
</evidence>
<comment type="caution">
    <text evidence="5">The sequence shown here is derived from an EMBL/GenBank/DDBJ whole genome shotgun (WGS) entry which is preliminary data.</text>
</comment>
<dbReference type="PANTHER" id="PTHR47235:SF1">
    <property type="entry name" value="BLR6548 PROTEIN"/>
    <property type="match status" value="1"/>
</dbReference>
<feature type="chain" id="PRO_5018023118" evidence="3">
    <location>
        <begin position="26"/>
        <end position="372"/>
    </location>
</feature>